<keyword evidence="1" id="KW-0175">Coiled coil</keyword>
<keyword evidence="3" id="KW-1185">Reference proteome</keyword>
<evidence type="ECO:0000313" key="2">
    <source>
        <dbReference type="EMBL" id="KAK0572992.1"/>
    </source>
</evidence>
<protein>
    <submittedName>
        <fullName evidence="2">Uncharacterized protein</fullName>
    </submittedName>
</protein>
<reference evidence="2" key="1">
    <citation type="journal article" date="2022" name="Plant J.">
        <title>Strategies of tolerance reflected in two North American maple genomes.</title>
        <authorList>
            <person name="McEvoy S.L."/>
            <person name="Sezen U.U."/>
            <person name="Trouern-Trend A."/>
            <person name="McMahon S.M."/>
            <person name="Schaberg P.G."/>
            <person name="Yang J."/>
            <person name="Wegrzyn J.L."/>
            <person name="Swenson N.G."/>
        </authorList>
    </citation>
    <scope>NUCLEOTIDE SEQUENCE</scope>
    <source>
        <strain evidence="2">NS2018</strain>
    </source>
</reference>
<dbReference type="AlphaFoldDB" id="A0AA39RGD2"/>
<name>A0AA39RGD2_ACESA</name>
<dbReference type="Proteomes" id="UP001168877">
    <property type="component" value="Unassembled WGS sequence"/>
</dbReference>
<accession>A0AA39RGD2</accession>
<proteinExistence type="predicted"/>
<comment type="caution">
    <text evidence="2">The sequence shown here is derived from an EMBL/GenBank/DDBJ whole genome shotgun (WGS) entry which is preliminary data.</text>
</comment>
<reference evidence="2" key="2">
    <citation type="submission" date="2023-06" db="EMBL/GenBank/DDBJ databases">
        <authorList>
            <person name="Swenson N.G."/>
            <person name="Wegrzyn J.L."/>
            <person name="Mcevoy S.L."/>
        </authorList>
    </citation>
    <scope>NUCLEOTIDE SEQUENCE</scope>
    <source>
        <strain evidence="2">NS2018</strain>
        <tissue evidence="2">Leaf</tissue>
    </source>
</reference>
<organism evidence="2 3">
    <name type="scientific">Acer saccharum</name>
    <name type="common">Sugar maple</name>
    <dbReference type="NCBI Taxonomy" id="4024"/>
    <lineage>
        <taxon>Eukaryota</taxon>
        <taxon>Viridiplantae</taxon>
        <taxon>Streptophyta</taxon>
        <taxon>Embryophyta</taxon>
        <taxon>Tracheophyta</taxon>
        <taxon>Spermatophyta</taxon>
        <taxon>Magnoliopsida</taxon>
        <taxon>eudicotyledons</taxon>
        <taxon>Gunneridae</taxon>
        <taxon>Pentapetalae</taxon>
        <taxon>rosids</taxon>
        <taxon>malvids</taxon>
        <taxon>Sapindales</taxon>
        <taxon>Sapindaceae</taxon>
        <taxon>Hippocastanoideae</taxon>
        <taxon>Acereae</taxon>
        <taxon>Acer</taxon>
    </lineage>
</organism>
<gene>
    <name evidence="2" type="ORF">LWI29_001498</name>
</gene>
<evidence type="ECO:0000256" key="1">
    <source>
        <dbReference type="SAM" id="Coils"/>
    </source>
</evidence>
<sequence>MSDENSFWNFEANIDGNNNNNEVGQSSINENIFEFPYPCEPAPNSWFQTSSPLITTPPTYHVDDILIYIGSLMDSPIIPTTTLLQPICNIDFPNIPVFHQGEPSVHEIGQSSETIKKAEIKSADRASILDNAVNYVQFMKVQTELMSGSQVTPYIIPSGLPGTHGSQYSQFLPIRPKLEVEMGVGLFGMCYPNGVRVLQAPFHPSFSGGIGMPLMPGQANLAVPQTQMPCYPSQVHQMPNYVSGFSPGLNFQSQGDLFTSQIAIAYQQQLLQQQQQQQEQQQLQLQLQLQLQQQQQQQQEQ</sequence>
<feature type="coiled-coil region" evidence="1">
    <location>
        <begin position="273"/>
        <end position="300"/>
    </location>
</feature>
<dbReference type="EMBL" id="JAUESC010000387">
    <property type="protein sequence ID" value="KAK0572992.1"/>
    <property type="molecule type" value="Genomic_DNA"/>
</dbReference>
<evidence type="ECO:0000313" key="3">
    <source>
        <dbReference type="Proteomes" id="UP001168877"/>
    </source>
</evidence>